<proteinExistence type="inferred from homology"/>
<dbReference type="GO" id="GO:0005730">
    <property type="term" value="C:nucleolus"/>
    <property type="evidence" value="ECO:0007669"/>
    <property type="project" value="UniProtKB-SubCell"/>
</dbReference>
<gene>
    <name evidence="10" type="ORF">BS47DRAFT_1329316</name>
</gene>
<feature type="region of interest" description="Disordered" evidence="9">
    <location>
        <begin position="141"/>
        <end position="162"/>
    </location>
</feature>
<sequence length="194" mass="22474">MGQTRNLKHHTEKKPSLPGVQKIKSTIRQTTRLLAKGNIKADVRIETERRLASLRADLAQAEQARQEQAVAVRYHKVKFFEKKKACRRINRVKRDLAQDTPEMETRRKLEEALFEYRVDLNYILHFPKLKKYVSLFPPAEATSENTTSSKTPSDSTSETDAIRQEVRNWVRTSYDKWCIAYGTRACSRASPKPP</sequence>
<evidence type="ECO:0000256" key="6">
    <source>
        <dbReference type="ARBA" id="ARBA00023054"/>
    </source>
</evidence>
<evidence type="ECO:0000256" key="1">
    <source>
        <dbReference type="ARBA" id="ARBA00004604"/>
    </source>
</evidence>
<keyword evidence="5" id="KW-0698">rRNA processing</keyword>
<keyword evidence="11" id="KW-1185">Reference proteome</keyword>
<comment type="subcellular location">
    <subcellularLocation>
        <location evidence="1">Nucleus</location>
        <location evidence="1">Nucleolus</location>
    </subcellularLocation>
</comment>
<keyword evidence="7" id="KW-0539">Nucleus</keyword>
<dbReference type="GO" id="GO:0000462">
    <property type="term" value="P:maturation of SSU-rRNA from tricistronic rRNA transcript (SSU-rRNA, 5.8S rRNA, LSU-rRNA)"/>
    <property type="evidence" value="ECO:0007669"/>
    <property type="project" value="TreeGrafter"/>
</dbReference>
<evidence type="ECO:0000256" key="8">
    <source>
        <dbReference type="SAM" id="Coils"/>
    </source>
</evidence>
<feature type="compositionally biased region" description="Low complexity" evidence="9">
    <location>
        <begin position="146"/>
        <end position="159"/>
    </location>
</feature>
<dbReference type="InterPro" id="IPR050786">
    <property type="entry name" value="EFG1_rRNA-proc"/>
</dbReference>
<dbReference type="Pfam" id="PF10153">
    <property type="entry name" value="Efg1"/>
    <property type="match status" value="1"/>
</dbReference>
<feature type="coiled-coil region" evidence="8">
    <location>
        <begin position="44"/>
        <end position="71"/>
    </location>
</feature>
<evidence type="ECO:0000256" key="2">
    <source>
        <dbReference type="ARBA" id="ARBA00006916"/>
    </source>
</evidence>
<name>A0A9P6AZT8_9AGAM</name>
<reference evidence="10" key="1">
    <citation type="journal article" date="2020" name="Nat. Commun.">
        <title>Large-scale genome sequencing of mycorrhizal fungi provides insights into the early evolution of symbiotic traits.</title>
        <authorList>
            <person name="Miyauchi S."/>
            <person name="Kiss E."/>
            <person name="Kuo A."/>
            <person name="Drula E."/>
            <person name="Kohler A."/>
            <person name="Sanchez-Garcia M."/>
            <person name="Morin E."/>
            <person name="Andreopoulos B."/>
            <person name="Barry K.W."/>
            <person name="Bonito G."/>
            <person name="Buee M."/>
            <person name="Carver A."/>
            <person name="Chen C."/>
            <person name="Cichocki N."/>
            <person name="Clum A."/>
            <person name="Culley D."/>
            <person name="Crous P.W."/>
            <person name="Fauchery L."/>
            <person name="Girlanda M."/>
            <person name="Hayes R.D."/>
            <person name="Keri Z."/>
            <person name="LaButti K."/>
            <person name="Lipzen A."/>
            <person name="Lombard V."/>
            <person name="Magnuson J."/>
            <person name="Maillard F."/>
            <person name="Murat C."/>
            <person name="Nolan M."/>
            <person name="Ohm R.A."/>
            <person name="Pangilinan J."/>
            <person name="Pereira M.F."/>
            <person name="Perotto S."/>
            <person name="Peter M."/>
            <person name="Pfister S."/>
            <person name="Riley R."/>
            <person name="Sitrit Y."/>
            <person name="Stielow J.B."/>
            <person name="Szollosi G."/>
            <person name="Zifcakova L."/>
            <person name="Stursova M."/>
            <person name="Spatafora J.W."/>
            <person name="Tedersoo L."/>
            <person name="Vaario L.M."/>
            <person name="Yamada A."/>
            <person name="Yan M."/>
            <person name="Wang P."/>
            <person name="Xu J."/>
            <person name="Bruns T."/>
            <person name="Baldrian P."/>
            <person name="Vilgalys R."/>
            <person name="Dunand C."/>
            <person name="Henrissat B."/>
            <person name="Grigoriev I.V."/>
            <person name="Hibbett D."/>
            <person name="Nagy L.G."/>
            <person name="Martin F.M."/>
        </authorList>
    </citation>
    <scope>NUCLEOTIDE SEQUENCE</scope>
    <source>
        <strain evidence="10">UP504</strain>
    </source>
</reference>
<comment type="similarity">
    <text evidence="2">Belongs to the EFG1 family.</text>
</comment>
<evidence type="ECO:0000256" key="7">
    <source>
        <dbReference type="ARBA" id="ARBA00023242"/>
    </source>
</evidence>
<comment type="caution">
    <text evidence="10">The sequence shown here is derived from an EMBL/GenBank/DDBJ whole genome shotgun (WGS) entry which is preliminary data.</text>
</comment>
<evidence type="ECO:0000256" key="3">
    <source>
        <dbReference type="ARBA" id="ARBA00018689"/>
    </source>
</evidence>
<keyword evidence="6 8" id="KW-0175">Coiled coil</keyword>
<dbReference type="EMBL" id="MU128968">
    <property type="protein sequence ID" value="KAF9513796.1"/>
    <property type="molecule type" value="Genomic_DNA"/>
</dbReference>
<dbReference type="PANTHER" id="PTHR33911:SF1">
    <property type="entry name" value="RRNA-PROCESSING PROTEIN EFG1"/>
    <property type="match status" value="1"/>
</dbReference>
<evidence type="ECO:0000313" key="11">
    <source>
        <dbReference type="Proteomes" id="UP000886523"/>
    </source>
</evidence>
<dbReference type="AlphaFoldDB" id="A0A9P6AZT8"/>
<dbReference type="PANTHER" id="PTHR33911">
    <property type="entry name" value="RRNA-PROCESSING PROTEIN EFG1"/>
    <property type="match status" value="1"/>
</dbReference>
<dbReference type="InterPro" id="IPR019310">
    <property type="entry name" value="Efg1"/>
</dbReference>
<evidence type="ECO:0000256" key="5">
    <source>
        <dbReference type="ARBA" id="ARBA00022552"/>
    </source>
</evidence>
<evidence type="ECO:0000256" key="4">
    <source>
        <dbReference type="ARBA" id="ARBA00019827"/>
    </source>
</evidence>
<dbReference type="Proteomes" id="UP000886523">
    <property type="component" value="Unassembled WGS sequence"/>
</dbReference>
<evidence type="ECO:0000313" key="10">
    <source>
        <dbReference type="EMBL" id="KAF9513796.1"/>
    </source>
</evidence>
<dbReference type="OrthoDB" id="47732at2759"/>
<dbReference type="GO" id="GO:0030688">
    <property type="term" value="C:preribosome, small subunit precursor"/>
    <property type="evidence" value="ECO:0007669"/>
    <property type="project" value="TreeGrafter"/>
</dbReference>
<evidence type="ECO:0000256" key="9">
    <source>
        <dbReference type="SAM" id="MobiDB-lite"/>
    </source>
</evidence>
<organism evidence="10 11">
    <name type="scientific">Hydnum rufescens UP504</name>
    <dbReference type="NCBI Taxonomy" id="1448309"/>
    <lineage>
        <taxon>Eukaryota</taxon>
        <taxon>Fungi</taxon>
        <taxon>Dikarya</taxon>
        <taxon>Basidiomycota</taxon>
        <taxon>Agaricomycotina</taxon>
        <taxon>Agaricomycetes</taxon>
        <taxon>Cantharellales</taxon>
        <taxon>Hydnaceae</taxon>
        <taxon>Hydnum</taxon>
    </lineage>
</organism>
<accession>A0A9P6AZT8</accession>
<protein>
    <recommendedName>
        <fullName evidence="3">rRNA-processing protein EFG1</fullName>
    </recommendedName>
    <alternativeName>
        <fullName evidence="4">rRNA-processing protein efg1</fullName>
    </alternativeName>
</protein>